<accession>A0ABR1MIY8</accession>
<protein>
    <submittedName>
        <fullName evidence="2">Uncharacterized protein</fullName>
    </submittedName>
</protein>
<proteinExistence type="predicted"/>
<comment type="caution">
    <text evidence="2">The sequence shown here is derived from an EMBL/GenBank/DDBJ whole genome shotgun (WGS) entry which is preliminary data.</text>
</comment>
<keyword evidence="1" id="KW-0472">Membrane</keyword>
<gene>
    <name evidence="2" type="ORF">IWX46DRAFT_595536</name>
</gene>
<keyword evidence="1" id="KW-1133">Transmembrane helix</keyword>
<organism evidence="2 3">
    <name type="scientific">Phyllosticta citricarpa</name>
    <dbReference type="NCBI Taxonomy" id="55181"/>
    <lineage>
        <taxon>Eukaryota</taxon>
        <taxon>Fungi</taxon>
        <taxon>Dikarya</taxon>
        <taxon>Ascomycota</taxon>
        <taxon>Pezizomycotina</taxon>
        <taxon>Dothideomycetes</taxon>
        <taxon>Dothideomycetes incertae sedis</taxon>
        <taxon>Botryosphaeriales</taxon>
        <taxon>Phyllostictaceae</taxon>
        <taxon>Phyllosticta</taxon>
    </lineage>
</organism>
<sequence length="93" mass="10605">MLAARGIRIKKTSSSVNRICLLDPLSLFPLFFSFLLTLCRCFSVLFVLVFSRRTFSALDRNSQLARPACWPAMWLAGLHPPARPSSHRHPYMP</sequence>
<evidence type="ECO:0000313" key="2">
    <source>
        <dbReference type="EMBL" id="KAK7549274.1"/>
    </source>
</evidence>
<dbReference type="Proteomes" id="UP001365128">
    <property type="component" value="Unassembled WGS sequence"/>
</dbReference>
<evidence type="ECO:0000313" key="3">
    <source>
        <dbReference type="Proteomes" id="UP001365128"/>
    </source>
</evidence>
<keyword evidence="1" id="KW-0812">Transmembrane</keyword>
<reference evidence="2 3" key="1">
    <citation type="submission" date="2024-04" db="EMBL/GenBank/DDBJ databases">
        <title>Phyllosticta paracitricarpa is synonymous to the EU quarantine fungus P. citricarpa based on phylogenomic analyses.</title>
        <authorList>
            <consortium name="Lawrence Berkeley National Laboratory"/>
            <person name="Van Ingen-Buijs V.A."/>
            <person name="Van Westerhoven A.C."/>
            <person name="Haridas S."/>
            <person name="Skiadas P."/>
            <person name="Martin F."/>
            <person name="Groenewald J.Z."/>
            <person name="Crous P.W."/>
            <person name="Seidl M.F."/>
        </authorList>
    </citation>
    <scope>NUCLEOTIDE SEQUENCE [LARGE SCALE GENOMIC DNA]</scope>
    <source>
        <strain evidence="2 3">CBS 122670</strain>
    </source>
</reference>
<feature type="transmembrane region" description="Helical" evidence="1">
    <location>
        <begin position="27"/>
        <end position="50"/>
    </location>
</feature>
<keyword evidence="3" id="KW-1185">Reference proteome</keyword>
<dbReference type="EMBL" id="JBBPDW010000009">
    <property type="protein sequence ID" value="KAK7549274.1"/>
    <property type="molecule type" value="Genomic_DNA"/>
</dbReference>
<evidence type="ECO:0000256" key="1">
    <source>
        <dbReference type="SAM" id="Phobius"/>
    </source>
</evidence>
<name>A0ABR1MIY8_9PEZI</name>